<dbReference type="Pfam" id="PF13576">
    <property type="entry name" value="Pentapeptide_3"/>
    <property type="match status" value="4"/>
</dbReference>
<dbReference type="PANTHER" id="PTHR47485:SF1">
    <property type="entry name" value="THYLAKOID LUMENAL 17.4 KDA PROTEIN, CHLOROPLASTIC"/>
    <property type="match status" value="1"/>
</dbReference>
<evidence type="ECO:0000313" key="4">
    <source>
        <dbReference type="EMBL" id="RAO35961.1"/>
    </source>
</evidence>
<dbReference type="Gene3D" id="2.160.20.80">
    <property type="entry name" value="E3 ubiquitin-protein ligase SopA"/>
    <property type="match status" value="2"/>
</dbReference>
<evidence type="ECO:0000256" key="2">
    <source>
        <dbReference type="SAM" id="MobiDB-lite"/>
    </source>
</evidence>
<dbReference type="AlphaFoldDB" id="A0A328NNQ3"/>
<keyword evidence="3" id="KW-0812">Transmembrane</keyword>
<feature type="transmembrane region" description="Helical" evidence="3">
    <location>
        <begin position="81"/>
        <end position="98"/>
    </location>
</feature>
<evidence type="ECO:0000313" key="5">
    <source>
        <dbReference type="Proteomes" id="UP000249419"/>
    </source>
</evidence>
<organism evidence="4 5">
    <name type="scientific">Micromonospora saelicesensis</name>
    <dbReference type="NCBI Taxonomy" id="285676"/>
    <lineage>
        <taxon>Bacteria</taxon>
        <taxon>Bacillati</taxon>
        <taxon>Actinomycetota</taxon>
        <taxon>Actinomycetes</taxon>
        <taxon>Micromonosporales</taxon>
        <taxon>Micromonosporaceae</taxon>
        <taxon>Micromonospora</taxon>
    </lineage>
</organism>
<keyword evidence="3" id="KW-0472">Membrane</keyword>
<evidence type="ECO:0000256" key="1">
    <source>
        <dbReference type="ARBA" id="ARBA00022737"/>
    </source>
</evidence>
<protein>
    <submittedName>
        <fullName evidence="4">Uncharacterized protein</fullName>
    </submittedName>
</protein>
<proteinExistence type="predicted"/>
<gene>
    <name evidence="4" type="ORF">PSN13_02385</name>
</gene>
<feature type="transmembrane region" description="Helical" evidence="3">
    <location>
        <begin position="35"/>
        <end position="60"/>
    </location>
</feature>
<keyword evidence="1" id="KW-0677">Repeat</keyword>
<dbReference type="SUPFAM" id="SSF141571">
    <property type="entry name" value="Pentapeptide repeat-like"/>
    <property type="match status" value="1"/>
</dbReference>
<dbReference type="EMBL" id="PYAG01000009">
    <property type="protein sequence ID" value="RAO35961.1"/>
    <property type="molecule type" value="Genomic_DNA"/>
</dbReference>
<dbReference type="PANTHER" id="PTHR47485">
    <property type="entry name" value="THYLAKOID LUMENAL 17.4 KDA PROTEIN, CHLOROPLASTIC"/>
    <property type="match status" value="1"/>
</dbReference>
<comment type="caution">
    <text evidence="4">The sequence shown here is derived from an EMBL/GenBank/DDBJ whole genome shotgun (WGS) entry which is preliminary data.</text>
</comment>
<dbReference type="InterPro" id="IPR001646">
    <property type="entry name" value="5peptide_repeat"/>
</dbReference>
<feature type="region of interest" description="Disordered" evidence="2">
    <location>
        <begin position="533"/>
        <end position="558"/>
    </location>
</feature>
<feature type="compositionally biased region" description="Low complexity" evidence="2">
    <location>
        <begin position="548"/>
        <end position="558"/>
    </location>
</feature>
<evidence type="ECO:0000256" key="3">
    <source>
        <dbReference type="SAM" id="Phobius"/>
    </source>
</evidence>
<accession>A0A328NNQ3</accession>
<sequence length="558" mass="60598">MVTMATVRFLKRWRIGRGASRGVASHDAPLRPMPFLPVMVAVVLVVLLGGGAAMWLLGVWSPQPQATLAAERFRLDRIKTALTVAAGLAAGVTLLMTLRRQALSERAQRFAESDALEQRTTTLYVAAADQLGSDKAAVRLAGLYALERLGQDNPKLRQTVVDVWCAYLRMPYIPPVEVLRRNVKRSPEHPADDAEVPDAKAEAERREELQVRLTAQRLLAAHLRRTKTDTDETAYWIDVRGSRMTTDLVGAVLVDLNLTSCEIEQGDLSGAQFHGYANLSEAQFHGNADLSQAQFHGNADLSQAQFHGYADLSQAQFHDDAYLNWAQFHGDANLSEAQFHGNADLSEAQFHGYAALSQAQFHGYADLSDAQFHGYAALSQAQFQGYAGLSGAQFHGDADLSEALFRSHADLRGAQLHGDADLSEAQFHRDANLSGAQWHGDAYLRGVQFHDDANLGGAQLHGNADLRGAQFHGDADLSDTQFHREANLRDAQFDHGVNLSDARATPAAELPPRWVLSSIAPGAELLREVIRAEDHEGASPGGQRKTAADGAGAPADAT</sequence>
<dbReference type="Proteomes" id="UP000249419">
    <property type="component" value="Unassembled WGS sequence"/>
</dbReference>
<name>A0A328NNQ3_9ACTN</name>
<keyword evidence="3" id="KW-1133">Transmembrane helix</keyword>
<reference evidence="4 5" key="1">
    <citation type="submission" date="2018-03" db="EMBL/GenBank/DDBJ databases">
        <title>Defining the species Micromonospora saelicesensis and Micromonospora noduli under the framework of genomics.</title>
        <authorList>
            <person name="Riesco R."/>
            <person name="Trujillo M.E."/>
        </authorList>
    </citation>
    <scope>NUCLEOTIDE SEQUENCE [LARGE SCALE GENOMIC DNA]</scope>
    <source>
        <strain evidence="4 5">PSN13</strain>
    </source>
</reference>